<dbReference type="EMBL" id="LAZL01000042">
    <property type="protein sequence ID" value="KMT63779.1"/>
    <property type="molecule type" value="Genomic_DNA"/>
</dbReference>
<evidence type="ECO:0000313" key="2">
    <source>
        <dbReference type="Proteomes" id="UP000037600"/>
    </source>
</evidence>
<reference evidence="1 2" key="1">
    <citation type="submission" date="2015-04" db="EMBL/GenBank/DDBJ databases">
        <title>Draft Genome Sequence of the Novel Agar-Digesting Marine Bacterium Q1.</title>
        <authorList>
            <person name="Li Y."/>
            <person name="Li D."/>
            <person name="Chen G."/>
            <person name="Du Z."/>
        </authorList>
    </citation>
    <scope>NUCLEOTIDE SEQUENCE [LARGE SCALE GENOMIC DNA]</scope>
    <source>
        <strain evidence="1 2">Q1</strain>
    </source>
</reference>
<name>A0A0J8GRB2_9ALTE</name>
<keyword evidence="2" id="KW-1185">Reference proteome</keyword>
<accession>A0A0J8GRB2</accession>
<dbReference type="AlphaFoldDB" id="A0A0J8GRB2"/>
<organism evidence="1 2">
    <name type="scientific">Catenovulum maritimum</name>
    <dbReference type="NCBI Taxonomy" id="1513271"/>
    <lineage>
        <taxon>Bacteria</taxon>
        <taxon>Pseudomonadati</taxon>
        <taxon>Pseudomonadota</taxon>
        <taxon>Gammaproteobacteria</taxon>
        <taxon>Alteromonadales</taxon>
        <taxon>Alteromonadaceae</taxon>
        <taxon>Catenovulum</taxon>
    </lineage>
</organism>
<evidence type="ECO:0000313" key="1">
    <source>
        <dbReference type="EMBL" id="KMT63779.1"/>
    </source>
</evidence>
<protein>
    <submittedName>
        <fullName evidence="1">Uncharacterized protein</fullName>
    </submittedName>
</protein>
<comment type="caution">
    <text evidence="1">The sequence shown here is derived from an EMBL/GenBank/DDBJ whole genome shotgun (WGS) entry which is preliminary data.</text>
</comment>
<dbReference type="RefSeq" id="WP_048695660.1">
    <property type="nucleotide sequence ID" value="NZ_KQ130512.1"/>
</dbReference>
<dbReference type="PATRIC" id="fig|1513271.3.peg.3675"/>
<proteinExistence type="predicted"/>
<sequence>MKNFEIETIKERIHFGKTKEYFEEVLSSYQIGSYRSSVVMLWAVAITDIIYKLQYLVDLYSDASAKEILDVVRSMQDEDARSSSWELGVIDSVLEKTNLIDSADYENLRYLQKQRHLCAHPVLKENLELHKPNKETVRALIRNTLEGLLIKPPFYTQKVINEILEDLDEAKEALNTKAKVKTYLESRYLNRMNDDVEFSLFKTLWKLTFKLDNDKCNENRLINIEVIRLITSRHKTRLNALIEADKDYYSNIAGAGQPLDYLLHYLSMNESLYDLLSDDAKLKIQHASNNTDVGKTCGWFVRGSLDNHFEYLAEWIESDSYPKFTEHQWKYVLELSDSEEWEDSYAKLIACYYGCSVDFDAADLRFSQHLLPNIKHFKNKETAEFLLDKIENNNQLYWRNRASHDHKKVREAFHRFLPADFDYAEYRHFDEDTREEEQEESGS</sequence>
<dbReference type="Proteomes" id="UP000037600">
    <property type="component" value="Unassembled WGS sequence"/>
</dbReference>
<dbReference type="OrthoDB" id="983160at2"/>
<gene>
    <name evidence="1" type="ORF">XM47_17925</name>
</gene>